<protein>
    <submittedName>
        <fullName evidence="1">Uncharacterized protein</fullName>
    </submittedName>
</protein>
<proteinExistence type="predicted"/>
<dbReference type="AlphaFoldDB" id="A0AAV4MNF1"/>
<organism evidence="1 2">
    <name type="scientific">Caerostris extrusa</name>
    <name type="common">Bark spider</name>
    <name type="synonym">Caerostris bankana</name>
    <dbReference type="NCBI Taxonomy" id="172846"/>
    <lineage>
        <taxon>Eukaryota</taxon>
        <taxon>Metazoa</taxon>
        <taxon>Ecdysozoa</taxon>
        <taxon>Arthropoda</taxon>
        <taxon>Chelicerata</taxon>
        <taxon>Arachnida</taxon>
        <taxon>Araneae</taxon>
        <taxon>Araneomorphae</taxon>
        <taxon>Entelegynae</taxon>
        <taxon>Araneoidea</taxon>
        <taxon>Araneidae</taxon>
        <taxon>Caerostris</taxon>
    </lineage>
</organism>
<dbReference type="Proteomes" id="UP001054945">
    <property type="component" value="Unassembled WGS sequence"/>
</dbReference>
<evidence type="ECO:0000313" key="2">
    <source>
        <dbReference type="Proteomes" id="UP001054945"/>
    </source>
</evidence>
<comment type="caution">
    <text evidence="1">The sequence shown here is derived from an EMBL/GenBank/DDBJ whole genome shotgun (WGS) entry which is preliminary data.</text>
</comment>
<name>A0AAV4MNF1_CAEEX</name>
<reference evidence="1 2" key="1">
    <citation type="submission" date="2021-06" db="EMBL/GenBank/DDBJ databases">
        <title>Caerostris extrusa draft genome.</title>
        <authorList>
            <person name="Kono N."/>
            <person name="Arakawa K."/>
        </authorList>
    </citation>
    <scope>NUCLEOTIDE SEQUENCE [LARGE SCALE GENOMIC DNA]</scope>
</reference>
<sequence>MSQLSVLLLRRDLWNELLLNTERERDICVPRSGTMVVKTKPQKSISKIKRSAEEELWYTHLLFQKIRNPMSNPSHLPAVSG</sequence>
<evidence type="ECO:0000313" key="1">
    <source>
        <dbReference type="EMBL" id="GIX72314.1"/>
    </source>
</evidence>
<accession>A0AAV4MNF1</accession>
<keyword evidence="2" id="KW-1185">Reference proteome</keyword>
<dbReference type="EMBL" id="BPLR01002301">
    <property type="protein sequence ID" value="GIX72314.1"/>
    <property type="molecule type" value="Genomic_DNA"/>
</dbReference>
<gene>
    <name evidence="1" type="ORF">CEXT_744591</name>
</gene>